<evidence type="ECO:0000313" key="3">
    <source>
        <dbReference type="EMBL" id="CAD7242074.1"/>
    </source>
</evidence>
<dbReference type="Gene3D" id="3.65.10.20">
    <property type="entry name" value="RNA 3'-terminal phosphate cyclase domain"/>
    <property type="match status" value="1"/>
</dbReference>
<proteinExistence type="predicted"/>
<evidence type="ECO:0000313" key="4">
    <source>
        <dbReference type="Proteomes" id="UP000677054"/>
    </source>
</evidence>
<dbReference type="Proteomes" id="UP000677054">
    <property type="component" value="Unassembled WGS sequence"/>
</dbReference>
<organism evidence="3">
    <name type="scientific">Darwinula stevensoni</name>
    <dbReference type="NCBI Taxonomy" id="69355"/>
    <lineage>
        <taxon>Eukaryota</taxon>
        <taxon>Metazoa</taxon>
        <taxon>Ecdysozoa</taxon>
        <taxon>Arthropoda</taxon>
        <taxon>Crustacea</taxon>
        <taxon>Oligostraca</taxon>
        <taxon>Ostracoda</taxon>
        <taxon>Podocopa</taxon>
        <taxon>Podocopida</taxon>
        <taxon>Darwinulocopina</taxon>
        <taxon>Darwinuloidea</taxon>
        <taxon>Darwinulidae</taxon>
        <taxon>Darwinula</taxon>
    </lineage>
</organism>
<dbReference type="EMBL" id="CAJPEV010000213">
    <property type="protein sequence ID" value="CAG0882454.1"/>
    <property type="molecule type" value="Genomic_DNA"/>
</dbReference>
<reference evidence="3" key="1">
    <citation type="submission" date="2020-11" db="EMBL/GenBank/DDBJ databases">
        <authorList>
            <person name="Tran Van P."/>
        </authorList>
    </citation>
    <scope>NUCLEOTIDE SEQUENCE</scope>
</reference>
<dbReference type="Pfam" id="PF01137">
    <property type="entry name" value="RTC"/>
    <property type="match status" value="1"/>
</dbReference>
<evidence type="ECO:0000259" key="2">
    <source>
        <dbReference type="Pfam" id="PF01137"/>
    </source>
</evidence>
<dbReference type="InterPro" id="IPR023797">
    <property type="entry name" value="RNA3'_phos_cyclase_dom"/>
</dbReference>
<dbReference type="EMBL" id="LR899730">
    <property type="protein sequence ID" value="CAD7242074.1"/>
    <property type="molecule type" value="Genomic_DNA"/>
</dbReference>
<name>A0A7R9A111_9CRUS</name>
<dbReference type="InterPro" id="IPR037136">
    <property type="entry name" value="RNA3'_phos_cyclase_dom_sf"/>
</dbReference>
<feature type="region of interest" description="Disordered" evidence="1">
    <location>
        <begin position="315"/>
        <end position="345"/>
    </location>
</feature>
<keyword evidence="4" id="KW-1185">Reference proteome</keyword>
<feature type="domain" description="RNA 3'-terminal phosphate cyclase" evidence="2">
    <location>
        <begin position="229"/>
        <end position="270"/>
    </location>
</feature>
<protein>
    <recommendedName>
        <fullName evidence="2">RNA 3'-terminal phosphate cyclase domain-containing protein</fullName>
    </recommendedName>
</protein>
<gene>
    <name evidence="3" type="ORF">DSTB1V02_LOCUS2047</name>
</gene>
<evidence type="ECO:0000256" key="1">
    <source>
        <dbReference type="SAM" id="MobiDB-lite"/>
    </source>
</evidence>
<dbReference type="OrthoDB" id="25029at2759"/>
<accession>A0A7R9A111</accession>
<dbReference type="AlphaFoldDB" id="A0A7R9A111"/>
<sequence length="365" mass="40643">MRETQGQIASTQKSRGSRVILHIPLLGYDEDREEKLESMLRMSLDPLGLRKAHDTLAGSAKTAWGQPSQPATVSCGSAPLRVQLLDCEGMDSQRCPKSNLILEENHQSEVLLWHGLEKIQSPMWKYQSHSVMGKLQCWEGKGIGKISQLMSHKSLLNIAHFKSFINGALNSFNHAAEYYIQDAQEEENYLRPSPSLSKGKGMDVGDDEEVEQHGSHDSQRKRKDRKWKTEWLVILMALAKGVSRVKSIPPTLHTRTAIHVVEQLMNVTFKEVSTGGNSVILECEVRESVILTIPPSMAPAPTRAYFPGSTQAAVGKAADRPIPTRRPHAAPVNRPGMNNPDGIPKPYVQIARRKYTMKKLITDTG</sequence>
<feature type="region of interest" description="Disordered" evidence="1">
    <location>
        <begin position="190"/>
        <end position="222"/>
    </location>
</feature>